<evidence type="ECO:0000256" key="7">
    <source>
        <dbReference type="SAM" id="MobiDB-lite"/>
    </source>
</evidence>
<evidence type="ECO:0000313" key="10">
    <source>
        <dbReference type="Proteomes" id="UP000019376"/>
    </source>
</evidence>
<dbReference type="InterPro" id="IPR017907">
    <property type="entry name" value="Znf_RING_CS"/>
</dbReference>
<evidence type="ECO:0000259" key="8">
    <source>
        <dbReference type="PROSITE" id="PS50089"/>
    </source>
</evidence>
<evidence type="ECO:0000256" key="5">
    <source>
        <dbReference type="PROSITE-ProRule" id="PRU00175"/>
    </source>
</evidence>
<organism evidence="9 10">
    <name type="scientific">Penicillium oxalicum (strain 114-2 / CGMCC 5302)</name>
    <name type="common">Penicillium decumbens</name>
    <dbReference type="NCBI Taxonomy" id="933388"/>
    <lineage>
        <taxon>Eukaryota</taxon>
        <taxon>Fungi</taxon>
        <taxon>Dikarya</taxon>
        <taxon>Ascomycota</taxon>
        <taxon>Pezizomycotina</taxon>
        <taxon>Eurotiomycetes</taxon>
        <taxon>Eurotiomycetidae</taxon>
        <taxon>Eurotiales</taxon>
        <taxon>Aspergillaceae</taxon>
        <taxon>Penicillium</taxon>
    </lineage>
</organism>
<comment type="subcellular location">
    <subcellularLocation>
        <location evidence="4">Nucleus</location>
    </subcellularLocation>
</comment>
<evidence type="ECO:0000256" key="3">
    <source>
        <dbReference type="ARBA" id="ARBA00022833"/>
    </source>
</evidence>
<dbReference type="OrthoDB" id="116827at2759"/>
<evidence type="ECO:0000313" key="9">
    <source>
        <dbReference type="EMBL" id="EPS29479.1"/>
    </source>
</evidence>
<dbReference type="PIRSF" id="PIRSF023577">
    <property type="entry name" value="ENOS_interacting"/>
    <property type="match status" value="1"/>
</dbReference>
<feature type="coiled-coil region" evidence="6">
    <location>
        <begin position="66"/>
        <end position="111"/>
    </location>
</feature>
<dbReference type="GO" id="GO:0061630">
    <property type="term" value="F:ubiquitin protein ligase activity"/>
    <property type="evidence" value="ECO:0007669"/>
    <property type="project" value="InterPro"/>
</dbReference>
<dbReference type="Gene3D" id="3.30.40.10">
    <property type="entry name" value="Zinc/RING finger domain, C3HC4 (zinc finger)"/>
    <property type="match status" value="1"/>
</dbReference>
<evidence type="ECO:0000256" key="1">
    <source>
        <dbReference type="ARBA" id="ARBA00022723"/>
    </source>
</evidence>
<dbReference type="PANTHER" id="PTHR13063:SF10">
    <property type="entry name" value="NITRIC OXIDE SYNTHASE-INTERACTING PROTEIN"/>
    <property type="match status" value="1"/>
</dbReference>
<keyword evidence="6" id="KW-0175">Coiled coil</keyword>
<dbReference type="PROSITE" id="PS50089">
    <property type="entry name" value="ZF_RING_2"/>
    <property type="match status" value="1"/>
</dbReference>
<dbReference type="HOGENOM" id="CLU_053742_1_1_1"/>
<dbReference type="AlphaFoldDB" id="S7ZGR2"/>
<proteinExistence type="inferred from homology"/>
<evidence type="ECO:0000256" key="2">
    <source>
        <dbReference type="ARBA" id="ARBA00022771"/>
    </source>
</evidence>
<keyword evidence="10" id="KW-1185">Reference proteome</keyword>
<dbReference type="Pfam" id="PF13445">
    <property type="entry name" value="zf-RING_UBOX"/>
    <property type="match status" value="1"/>
</dbReference>
<feature type="coiled-coil region" evidence="6">
    <location>
        <begin position="159"/>
        <end position="186"/>
    </location>
</feature>
<sequence>MAHSKRNTSLPHFTSYERGLLRSTWGTKRSVIGRDSFLPFASCRLCLQPARAPVVACATNGDLFCRECAINDLLAQRQEIKRLEREREEARKRLAEDEQRMLEEAKRKELRDFELISMGLGTGTGKKRKAEEEQAIAAFKNREVEVDGKRRKVFELDEKEMARVAREEQERLKVELKKEKDSSKSALPSFWVPSLTPSTDHDAITASKTVKLTPICPGSNEKHKHSYSLKSLVDVHFTEETGAGGTVSRVCPSCKKTLSNGLKAMLTKPCGHVICSPCVTKFMTPHDVPDPHASKEEQAKTAALHGLVLCYVCETDITPKGSHETPGEDSTTTTKKKSKKKDKEAIQPGLVEISSEGTGFAGGGSTVAEKTGVAFQC</sequence>
<reference evidence="9 10" key="1">
    <citation type="journal article" date="2013" name="PLoS ONE">
        <title>Genomic and secretomic analyses reveal unique features of the lignocellulolytic enzyme system of Penicillium decumbens.</title>
        <authorList>
            <person name="Liu G."/>
            <person name="Zhang L."/>
            <person name="Wei X."/>
            <person name="Zou G."/>
            <person name="Qin Y."/>
            <person name="Ma L."/>
            <person name="Li J."/>
            <person name="Zheng H."/>
            <person name="Wang S."/>
            <person name="Wang C."/>
            <person name="Xun L."/>
            <person name="Zhao G.-P."/>
            <person name="Zhou Z."/>
            <person name="Qu Y."/>
        </authorList>
    </citation>
    <scope>NUCLEOTIDE SEQUENCE [LARGE SCALE GENOMIC DNA]</scope>
    <source>
        <strain evidence="10">114-2 / CGMCC 5302</strain>
    </source>
</reference>
<dbReference type="InterPro" id="IPR027370">
    <property type="entry name" value="Znf-RING_euk"/>
</dbReference>
<dbReference type="PANTHER" id="PTHR13063">
    <property type="entry name" value="ENOS INTERACTING PROTEIN"/>
    <property type="match status" value="1"/>
</dbReference>
<feature type="domain" description="RING-type" evidence="8">
    <location>
        <begin position="251"/>
        <end position="314"/>
    </location>
</feature>
<dbReference type="GO" id="GO:0008270">
    <property type="term" value="F:zinc ion binding"/>
    <property type="evidence" value="ECO:0007669"/>
    <property type="project" value="UniProtKB-KW"/>
</dbReference>
<protein>
    <recommendedName>
        <fullName evidence="8">RING-type domain-containing protein</fullName>
    </recommendedName>
</protein>
<gene>
    <name evidence="9" type="ORF">PDE_04429</name>
</gene>
<feature type="region of interest" description="Disordered" evidence="7">
    <location>
        <begin position="320"/>
        <end position="364"/>
    </location>
</feature>
<evidence type="ECO:0000256" key="6">
    <source>
        <dbReference type="SAM" id="Coils"/>
    </source>
</evidence>
<dbReference type="FunFam" id="3.30.40.10:FF:000673">
    <property type="entry name" value="RING finger domain protein, putative"/>
    <property type="match status" value="1"/>
</dbReference>
<keyword evidence="4" id="KW-0539">Nucleus</keyword>
<keyword evidence="3" id="KW-0862">Zinc</keyword>
<accession>S7ZGR2</accession>
<keyword evidence="2 5" id="KW-0863">Zinc-finger</keyword>
<dbReference type="EMBL" id="KB644411">
    <property type="protein sequence ID" value="EPS29479.1"/>
    <property type="molecule type" value="Genomic_DNA"/>
</dbReference>
<dbReference type="InterPro" id="IPR001841">
    <property type="entry name" value="Znf_RING"/>
</dbReference>
<dbReference type="Proteomes" id="UP000019376">
    <property type="component" value="Unassembled WGS sequence"/>
</dbReference>
<name>S7ZGR2_PENO1</name>
<dbReference type="PhylomeDB" id="S7ZGR2"/>
<dbReference type="GO" id="GO:0005634">
    <property type="term" value="C:nucleus"/>
    <property type="evidence" value="ECO:0007669"/>
    <property type="project" value="UniProtKB-SubCell"/>
</dbReference>
<dbReference type="InterPro" id="IPR013083">
    <property type="entry name" value="Znf_RING/FYVE/PHD"/>
</dbReference>
<keyword evidence="1" id="KW-0479">Metal-binding</keyword>
<dbReference type="PROSITE" id="PS00518">
    <property type="entry name" value="ZF_RING_1"/>
    <property type="match status" value="1"/>
</dbReference>
<evidence type="ECO:0000256" key="4">
    <source>
        <dbReference type="PIRNR" id="PIRNR023577"/>
    </source>
</evidence>
<dbReference type="SUPFAM" id="SSF57850">
    <property type="entry name" value="RING/U-box"/>
    <property type="match status" value="1"/>
</dbReference>
<dbReference type="InterPro" id="IPR016818">
    <property type="entry name" value="NOSIP"/>
</dbReference>
<dbReference type="eggNOG" id="KOG3039">
    <property type="taxonomic scope" value="Eukaryota"/>
</dbReference>
<dbReference type="STRING" id="933388.S7ZGR2"/>
<comment type="similarity">
    <text evidence="4">Belongs to the NOSIP family.</text>
</comment>